<feature type="chain" id="PRO_5045387318" evidence="3">
    <location>
        <begin position="32"/>
        <end position="534"/>
    </location>
</feature>
<dbReference type="PRINTS" id="PR00811">
    <property type="entry name" value="BCTERIALGSPD"/>
</dbReference>
<dbReference type="Pfam" id="PF13629">
    <property type="entry name" value="T2SS-T3SS_pil_N"/>
    <property type="match status" value="1"/>
</dbReference>
<gene>
    <name evidence="6" type="ORF">P9875_23480</name>
</gene>
<feature type="domain" description="Type II/III secretion system secretin-like" evidence="4">
    <location>
        <begin position="303"/>
        <end position="472"/>
    </location>
</feature>
<feature type="compositionally biased region" description="Low complexity" evidence="2">
    <location>
        <begin position="503"/>
        <end position="515"/>
    </location>
</feature>
<keyword evidence="7" id="KW-1185">Reference proteome</keyword>
<feature type="region of interest" description="Disordered" evidence="2">
    <location>
        <begin position="498"/>
        <end position="534"/>
    </location>
</feature>
<evidence type="ECO:0000259" key="4">
    <source>
        <dbReference type="Pfam" id="PF00263"/>
    </source>
</evidence>
<name>A0ABY8I2L5_9BURK</name>
<reference evidence="6 7" key="1">
    <citation type="submission" date="2023-04" db="EMBL/GenBank/DDBJ databases">
        <title>Nanopore sequencing of Janthinobacterium from water.</title>
        <authorList>
            <person name="Ciuchcinski K."/>
            <person name="Rokowska A."/>
            <person name="Dziewit L."/>
        </authorList>
    </citation>
    <scope>NUCLEOTIDE SEQUENCE [LARGE SCALE GENOMIC DNA]</scope>
    <source>
        <strain evidence="6 7">DEMB2</strain>
    </source>
</reference>
<dbReference type="PANTHER" id="PTHR30332:SF17">
    <property type="entry name" value="TYPE IV PILIATION SYSTEM PROTEIN DR_0774-RELATED"/>
    <property type="match status" value="1"/>
</dbReference>
<sequence>MSTYRTASGIRGLHLALAIAAIGALAPRAHAEAAAAATAATAVAAETGAVRSNRAAVRPKSTPPQSESRAGRTEMAPQMSLAEGKSTLMRLPFAASRMSVGDPRIADVILLNPNEVYLLGRSVGTTNLILWNKSNDATIIDLAVGIDSSSLQARMAELLPNEKIHVTVAGDTLILSGMVSDVVKADQALSLANAYVQRSSRSGGASSGAAPAAGAAAAAPAAAPDANMPRVINLLSIAAPQQVMLEVKVAEVSKVLVDQLGASLGINKTIGSWSYSLLSSLLSNNPSGLSGASKNNFFNLDAQKRDGLIKVLAEPNIMAISGQEASFLAGGKIFIPVSQTNNGGVPTITLEEKEYGVAVKFTPTVLEGGRINLKVAPEVSDLNKDGIGITATGISATAVLPSFTTRRATTTVQLFDGQSFAIGGLIKNNVTSNIKALPGLGEVPVLGALFRSTDFQTDRSELVFIITPHLVKPLPPDYKLPTDGYIQPTRGDMFMQGKMEGSAPAPAAAQEAAPAAPMPPQAAAPQPAAGFDLK</sequence>
<dbReference type="Pfam" id="PF00263">
    <property type="entry name" value="Secretin"/>
    <property type="match status" value="1"/>
</dbReference>
<dbReference type="PANTHER" id="PTHR30332">
    <property type="entry name" value="PROBABLE GENERAL SECRETION PATHWAY PROTEIN D"/>
    <property type="match status" value="1"/>
</dbReference>
<proteinExistence type="inferred from homology"/>
<accession>A0ABY8I2L5</accession>
<comment type="similarity">
    <text evidence="1">Belongs to the bacterial secretin family.</text>
</comment>
<dbReference type="EMBL" id="CP121464">
    <property type="protein sequence ID" value="WFR78636.1"/>
    <property type="molecule type" value="Genomic_DNA"/>
</dbReference>
<dbReference type="InterPro" id="IPR001775">
    <property type="entry name" value="GspD/PilQ"/>
</dbReference>
<keyword evidence="3" id="KW-0732">Signal</keyword>
<dbReference type="Proteomes" id="UP001219584">
    <property type="component" value="Chromosome"/>
</dbReference>
<evidence type="ECO:0000256" key="2">
    <source>
        <dbReference type="SAM" id="MobiDB-lite"/>
    </source>
</evidence>
<evidence type="ECO:0000256" key="3">
    <source>
        <dbReference type="SAM" id="SignalP"/>
    </source>
</evidence>
<dbReference type="InterPro" id="IPR050810">
    <property type="entry name" value="Bact_Secretion_Sys_Channel"/>
</dbReference>
<evidence type="ECO:0000256" key="1">
    <source>
        <dbReference type="RuleBase" id="RU004003"/>
    </source>
</evidence>
<feature type="signal peptide" evidence="3">
    <location>
        <begin position="1"/>
        <end position="31"/>
    </location>
</feature>
<dbReference type="RefSeq" id="WP_278316750.1">
    <property type="nucleotide sequence ID" value="NZ_CP121464.1"/>
</dbReference>
<evidence type="ECO:0000313" key="7">
    <source>
        <dbReference type="Proteomes" id="UP001219584"/>
    </source>
</evidence>
<protein>
    <submittedName>
        <fullName evidence="6">Type II and III secretion system protein family protein</fullName>
    </submittedName>
</protein>
<organism evidence="6 7">
    <name type="scientific">Janthinobacterium rivuli</name>
    <dbReference type="NCBI Taxonomy" id="2751478"/>
    <lineage>
        <taxon>Bacteria</taxon>
        <taxon>Pseudomonadati</taxon>
        <taxon>Pseudomonadota</taxon>
        <taxon>Betaproteobacteria</taxon>
        <taxon>Burkholderiales</taxon>
        <taxon>Oxalobacteraceae</taxon>
        <taxon>Janthinobacterium</taxon>
    </lineage>
</organism>
<dbReference type="InterPro" id="IPR004846">
    <property type="entry name" value="T2SS/T3SS_dom"/>
</dbReference>
<dbReference type="InterPro" id="IPR032789">
    <property type="entry name" value="T2SS-T3SS_pil_N"/>
</dbReference>
<feature type="domain" description="Pilus formation protein N-terminal" evidence="5">
    <location>
        <begin position="77"/>
        <end position="144"/>
    </location>
</feature>
<evidence type="ECO:0000313" key="6">
    <source>
        <dbReference type="EMBL" id="WFR78636.1"/>
    </source>
</evidence>
<feature type="compositionally biased region" description="Low complexity" evidence="2">
    <location>
        <begin position="523"/>
        <end position="534"/>
    </location>
</feature>
<evidence type="ECO:0000259" key="5">
    <source>
        <dbReference type="Pfam" id="PF13629"/>
    </source>
</evidence>
<feature type="region of interest" description="Disordered" evidence="2">
    <location>
        <begin position="51"/>
        <end position="77"/>
    </location>
</feature>